<organism evidence="3 4">
    <name type="scientific">Actinoplanes cyaneus</name>
    <dbReference type="NCBI Taxonomy" id="52696"/>
    <lineage>
        <taxon>Bacteria</taxon>
        <taxon>Bacillati</taxon>
        <taxon>Actinomycetota</taxon>
        <taxon>Actinomycetes</taxon>
        <taxon>Micromonosporales</taxon>
        <taxon>Micromonosporaceae</taxon>
        <taxon>Actinoplanes</taxon>
    </lineage>
</organism>
<dbReference type="Gene3D" id="3.40.50.1820">
    <property type="entry name" value="alpha/beta hydrolase"/>
    <property type="match status" value="1"/>
</dbReference>
<dbReference type="PANTHER" id="PTHR48081:SF13">
    <property type="entry name" value="ALPHA_BETA HYDROLASE"/>
    <property type="match status" value="1"/>
</dbReference>
<dbReference type="InterPro" id="IPR050300">
    <property type="entry name" value="GDXG_lipolytic_enzyme"/>
</dbReference>
<proteinExistence type="predicted"/>
<dbReference type="SUPFAM" id="SSF53474">
    <property type="entry name" value="alpha/beta-Hydrolases"/>
    <property type="match status" value="1"/>
</dbReference>
<keyword evidence="1" id="KW-0378">Hydrolase</keyword>
<dbReference type="InterPro" id="IPR049492">
    <property type="entry name" value="BD-FAE-like_dom"/>
</dbReference>
<gene>
    <name evidence="3" type="ORF">Acy02nite_17860</name>
</gene>
<name>A0A919LZC2_9ACTN</name>
<evidence type="ECO:0000256" key="1">
    <source>
        <dbReference type="ARBA" id="ARBA00022801"/>
    </source>
</evidence>
<evidence type="ECO:0000313" key="3">
    <source>
        <dbReference type="EMBL" id="GID63905.1"/>
    </source>
</evidence>
<dbReference type="AlphaFoldDB" id="A0A919LZC2"/>
<sequence length="342" mass="36271">MLSRTLSRVLATTALLVTALATVVAAGLPTAAASRPPRILRNLAYAPAQPAGTHGHLLDLYLPGQPAGKPYPLLIVMGGSGWMADDGKGYAPALAPYFTTHGFVVAGVSTRSSLQAKFPAQEQDVRAAIRWLRANAGRFEFDPDRIAVLGDSSGGWTALMAGFTGTGVRAVVDLFAPIDFLRLDPDMLPGACASFNKAFHLARCHADVASPESSLLGCPILTCPDRVAAANPLLRVTPSAPPVLIIHGTEDGLVPLRQSQMLFDTLAAASVPATFYTVPGVGHSRDIVSPRAPRATIRHTGTPLTRNFPHPTYGMIESFIRAAYETGTQPTPPLARPRTRTW</sequence>
<reference evidence="3" key="1">
    <citation type="submission" date="2021-01" db="EMBL/GenBank/DDBJ databases">
        <title>Whole genome shotgun sequence of Actinoplanes cyaneus NBRC 14990.</title>
        <authorList>
            <person name="Komaki H."/>
            <person name="Tamura T."/>
        </authorList>
    </citation>
    <scope>NUCLEOTIDE SEQUENCE</scope>
    <source>
        <strain evidence="3">NBRC 14990</strain>
    </source>
</reference>
<accession>A0A919LZC2</accession>
<keyword evidence="4" id="KW-1185">Reference proteome</keyword>
<dbReference type="PANTHER" id="PTHR48081">
    <property type="entry name" value="AB HYDROLASE SUPERFAMILY PROTEIN C4A8.06C"/>
    <property type="match status" value="1"/>
</dbReference>
<dbReference type="Proteomes" id="UP000619479">
    <property type="component" value="Unassembled WGS sequence"/>
</dbReference>
<dbReference type="EMBL" id="BOMH01000014">
    <property type="protein sequence ID" value="GID63905.1"/>
    <property type="molecule type" value="Genomic_DNA"/>
</dbReference>
<comment type="caution">
    <text evidence="3">The sequence shown here is derived from an EMBL/GenBank/DDBJ whole genome shotgun (WGS) entry which is preliminary data.</text>
</comment>
<dbReference type="Pfam" id="PF20434">
    <property type="entry name" value="BD-FAE"/>
    <property type="match status" value="1"/>
</dbReference>
<dbReference type="GO" id="GO:0016787">
    <property type="term" value="F:hydrolase activity"/>
    <property type="evidence" value="ECO:0007669"/>
    <property type="project" value="UniProtKB-KW"/>
</dbReference>
<dbReference type="InterPro" id="IPR029058">
    <property type="entry name" value="AB_hydrolase_fold"/>
</dbReference>
<feature type="domain" description="BD-FAE-like" evidence="2">
    <location>
        <begin position="58"/>
        <end position="266"/>
    </location>
</feature>
<evidence type="ECO:0000259" key="2">
    <source>
        <dbReference type="Pfam" id="PF20434"/>
    </source>
</evidence>
<dbReference type="RefSeq" id="WP_203739346.1">
    <property type="nucleotide sequence ID" value="NZ_BAAAUC010000031.1"/>
</dbReference>
<protein>
    <recommendedName>
        <fullName evidence="2">BD-FAE-like domain-containing protein</fullName>
    </recommendedName>
</protein>
<evidence type="ECO:0000313" key="4">
    <source>
        <dbReference type="Proteomes" id="UP000619479"/>
    </source>
</evidence>